<organism evidence="2 3">
    <name type="scientific">Batillaria attramentaria</name>
    <dbReference type="NCBI Taxonomy" id="370345"/>
    <lineage>
        <taxon>Eukaryota</taxon>
        <taxon>Metazoa</taxon>
        <taxon>Spiralia</taxon>
        <taxon>Lophotrochozoa</taxon>
        <taxon>Mollusca</taxon>
        <taxon>Gastropoda</taxon>
        <taxon>Caenogastropoda</taxon>
        <taxon>Sorbeoconcha</taxon>
        <taxon>Cerithioidea</taxon>
        <taxon>Batillariidae</taxon>
        <taxon>Batillaria</taxon>
    </lineage>
</organism>
<dbReference type="PROSITE" id="PS51257">
    <property type="entry name" value="PROKAR_LIPOPROTEIN"/>
    <property type="match status" value="1"/>
</dbReference>
<evidence type="ECO:0000313" key="3">
    <source>
        <dbReference type="Proteomes" id="UP001519460"/>
    </source>
</evidence>
<keyword evidence="3" id="KW-1185">Reference proteome</keyword>
<evidence type="ECO:0008006" key="4">
    <source>
        <dbReference type="Google" id="ProtNLM"/>
    </source>
</evidence>
<comment type="caution">
    <text evidence="2">The sequence shown here is derived from an EMBL/GenBank/DDBJ whole genome shotgun (WGS) entry which is preliminary data.</text>
</comment>
<feature type="chain" id="PRO_5044804395" description="Secreted protein" evidence="1">
    <location>
        <begin position="31"/>
        <end position="153"/>
    </location>
</feature>
<name>A0ABD0M5V5_9CAEN</name>
<proteinExistence type="predicted"/>
<accession>A0ABD0M5V5</accession>
<reference evidence="2 3" key="1">
    <citation type="journal article" date="2023" name="Sci. Data">
        <title>Genome assembly of the Korean intertidal mud-creeper Batillaria attramentaria.</title>
        <authorList>
            <person name="Patra A.K."/>
            <person name="Ho P.T."/>
            <person name="Jun S."/>
            <person name="Lee S.J."/>
            <person name="Kim Y."/>
            <person name="Won Y.J."/>
        </authorList>
    </citation>
    <scope>NUCLEOTIDE SEQUENCE [LARGE SCALE GENOMIC DNA]</scope>
    <source>
        <strain evidence="2">Wonlab-2016</strain>
    </source>
</reference>
<gene>
    <name evidence="2" type="ORF">BaRGS_00001761</name>
</gene>
<dbReference type="AlphaFoldDB" id="A0ABD0M5V5"/>
<dbReference type="EMBL" id="JACVVK020000005">
    <property type="protein sequence ID" value="KAK7506910.1"/>
    <property type="molecule type" value="Genomic_DNA"/>
</dbReference>
<evidence type="ECO:0000313" key="2">
    <source>
        <dbReference type="EMBL" id="KAK7506910.1"/>
    </source>
</evidence>
<evidence type="ECO:0000256" key="1">
    <source>
        <dbReference type="SAM" id="SignalP"/>
    </source>
</evidence>
<feature type="signal peptide" evidence="1">
    <location>
        <begin position="1"/>
        <end position="30"/>
    </location>
</feature>
<protein>
    <recommendedName>
        <fullName evidence="4">Secreted protein</fullName>
    </recommendedName>
</protein>
<keyword evidence="1" id="KW-0732">Signal</keyword>
<sequence>MAKVRGVQLGSHLRLCTAVAAGVSCGVGSAECCMESCDREMDFHVSLARVRDKTATIKRVAVYREDPQHSCRAPSIRPLLPKVMIAAADGGLPTAIQMLAIVSLRCLPKDNTAFSCPSPSPVQRRVKSGAKQYLVHDLAHKTVIGGGKLYRKN</sequence>
<dbReference type="Proteomes" id="UP001519460">
    <property type="component" value="Unassembled WGS sequence"/>
</dbReference>